<dbReference type="RefSeq" id="WP_053230979.1">
    <property type="nucleotide sequence ID" value="NZ_CP011125.1"/>
</dbReference>
<dbReference type="EMBL" id="CP011125">
    <property type="protein sequence ID" value="AKF03530.1"/>
    <property type="molecule type" value="Genomic_DNA"/>
</dbReference>
<sequence>MTTAIPTRAGALVLFLLALAASPCRAQTPPDVVILRDGTMFRGTLVERGAQRVILLLPTGETREFAGADVESAGPDVPPPPPVVTPQALESVPVLAPPPSVRLHVQSPSAGRTLHRVIASTEVPLRDQVHRPRLDTMEPICAAPCDLDLPAGTYQFGVSEGTGNAHRAGIPVHLDAGERWVEIDHIDNTGTRIAGWLIVIAGGGAGTALAVAGVLSDDGVDEPGGWADHGGGLGDPGWLGWDHGVWLGIGLGVAAVFAAIGAWMGITDDEGRIRIDTAPPTVAPPPEEPEREEPVRPEPRRPRSVEPDAY</sequence>
<organism evidence="4 5">
    <name type="scientific">Sandaracinus amylolyticus</name>
    <dbReference type="NCBI Taxonomy" id="927083"/>
    <lineage>
        <taxon>Bacteria</taxon>
        <taxon>Pseudomonadati</taxon>
        <taxon>Myxococcota</taxon>
        <taxon>Polyangia</taxon>
        <taxon>Polyangiales</taxon>
        <taxon>Sandaracinaceae</taxon>
        <taxon>Sandaracinus</taxon>
    </lineage>
</organism>
<feature type="compositionally biased region" description="Basic and acidic residues" evidence="1">
    <location>
        <begin position="292"/>
        <end position="310"/>
    </location>
</feature>
<proteinExistence type="predicted"/>
<dbReference type="Proteomes" id="UP000034883">
    <property type="component" value="Chromosome"/>
</dbReference>
<dbReference type="KEGG" id="samy:DB32_000679"/>
<evidence type="ECO:0000256" key="2">
    <source>
        <dbReference type="SAM" id="Phobius"/>
    </source>
</evidence>
<accession>A0A0F6VZE9</accession>
<feature type="chain" id="PRO_5002511442" evidence="3">
    <location>
        <begin position="27"/>
        <end position="310"/>
    </location>
</feature>
<keyword evidence="2" id="KW-1133">Transmembrane helix</keyword>
<evidence type="ECO:0000313" key="4">
    <source>
        <dbReference type="EMBL" id="AKF03530.1"/>
    </source>
</evidence>
<feature type="signal peptide" evidence="3">
    <location>
        <begin position="1"/>
        <end position="26"/>
    </location>
</feature>
<dbReference type="STRING" id="927083.DB32_000679"/>
<name>A0A0F6VZE9_9BACT</name>
<dbReference type="AlphaFoldDB" id="A0A0F6VZE9"/>
<evidence type="ECO:0000313" key="5">
    <source>
        <dbReference type="Proteomes" id="UP000034883"/>
    </source>
</evidence>
<evidence type="ECO:0000256" key="1">
    <source>
        <dbReference type="SAM" id="MobiDB-lite"/>
    </source>
</evidence>
<keyword evidence="3" id="KW-0732">Signal</keyword>
<keyword evidence="2" id="KW-0472">Membrane</keyword>
<feature type="region of interest" description="Disordered" evidence="1">
    <location>
        <begin position="273"/>
        <end position="310"/>
    </location>
</feature>
<protein>
    <submittedName>
        <fullName evidence="4">Uncharacterized protein</fullName>
    </submittedName>
</protein>
<keyword evidence="5" id="KW-1185">Reference proteome</keyword>
<dbReference type="OrthoDB" id="5539161at2"/>
<reference evidence="4 5" key="1">
    <citation type="submission" date="2015-03" db="EMBL/GenBank/DDBJ databases">
        <title>Genome assembly of Sandaracinus amylolyticus DSM 53668.</title>
        <authorList>
            <person name="Sharma G."/>
            <person name="Subramanian S."/>
        </authorList>
    </citation>
    <scope>NUCLEOTIDE SEQUENCE [LARGE SCALE GENOMIC DNA]</scope>
    <source>
        <strain evidence="4 5">DSM 53668</strain>
    </source>
</reference>
<keyword evidence="2" id="KW-0812">Transmembrane</keyword>
<gene>
    <name evidence="4" type="ORF">DB32_000679</name>
</gene>
<feature type="transmembrane region" description="Helical" evidence="2">
    <location>
        <begin position="245"/>
        <end position="266"/>
    </location>
</feature>
<evidence type="ECO:0000256" key="3">
    <source>
        <dbReference type="SAM" id="SignalP"/>
    </source>
</evidence>